<reference evidence="1 2" key="1">
    <citation type="submission" date="2024-08" db="EMBL/GenBank/DDBJ databases">
        <title>Insights into the chromosomal genome structure of Flemingia macrophylla.</title>
        <authorList>
            <person name="Ding Y."/>
            <person name="Zhao Y."/>
            <person name="Bi W."/>
            <person name="Wu M."/>
            <person name="Zhao G."/>
            <person name="Gong Y."/>
            <person name="Li W."/>
            <person name="Zhang P."/>
        </authorList>
    </citation>
    <scope>NUCLEOTIDE SEQUENCE [LARGE SCALE GENOMIC DNA]</scope>
    <source>
        <strain evidence="1">DYQJB</strain>
        <tissue evidence="1">Leaf</tissue>
    </source>
</reference>
<dbReference type="EMBL" id="JBGMDY010000002">
    <property type="protein sequence ID" value="KAL2345443.1"/>
    <property type="molecule type" value="Genomic_DNA"/>
</dbReference>
<organism evidence="1 2">
    <name type="scientific">Flemingia macrophylla</name>
    <dbReference type="NCBI Taxonomy" id="520843"/>
    <lineage>
        <taxon>Eukaryota</taxon>
        <taxon>Viridiplantae</taxon>
        <taxon>Streptophyta</taxon>
        <taxon>Embryophyta</taxon>
        <taxon>Tracheophyta</taxon>
        <taxon>Spermatophyta</taxon>
        <taxon>Magnoliopsida</taxon>
        <taxon>eudicotyledons</taxon>
        <taxon>Gunneridae</taxon>
        <taxon>Pentapetalae</taxon>
        <taxon>rosids</taxon>
        <taxon>fabids</taxon>
        <taxon>Fabales</taxon>
        <taxon>Fabaceae</taxon>
        <taxon>Papilionoideae</taxon>
        <taxon>50 kb inversion clade</taxon>
        <taxon>NPAAA clade</taxon>
        <taxon>indigoferoid/millettioid clade</taxon>
        <taxon>Phaseoleae</taxon>
        <taxon>Flemingia</taxon>
    </lineage>
</organism>
<evidence type="ECO:0000313" key="1">
    <source>
        <dbReference type="EMBL" id="KAL2345443.1"/>
    </source>
</evidence>
<sequence length="115" mass="12895">MIGKRTKVGMFTKHIVNVGLFRNLLQAHGSLGVSPISQRNFLYNWMSTYDVEEKVDKNDFVRELGSCATYLNAPFLVLEENKKIKDNNNMGNATPALFASIGMLSCVEGFSRMTI</sequence>
<dbReference type="AlphaFoldDB" id="A0ABD1NBX9"/>
<dbReference type="Proteomes" id="UP001603857">
    <property type="component" value="Unassembled WGS sequence"/>
</dbReference>
<proteinExistence type="predicted"/>
<protein>
    <submittedName>
        <fullName evidence="1">Uncharacterized protein</fullName>
    </submittedName>
</protein>
<name>A0ABD1NBX9_9FABA</name>
<gene>
    <name evidence="1" type="ORF">Fmac_006728</name>
</gene>
<accession>A0ABD1NBX9</accession>
<keyword evidence="2" id="KW-1185">Reference proteome</keyword>
<evidence type="ECO:0000313" key="2">
    <source>
        <dbReference type="Proteomes" id="UP001603857"/>
    </source>
</evidence>
<comment type="caution">
    <text evidence="1">The sequence shown here is derived from an EMBL/GenBank/DDBJ whole genome shotgun (WGS) entry which is preliminary data.</text>
</comment>